<keyword evidence="1" id="KW-0479">Metal-binding</keyword>
<dbReference type="GO" id="GO:0003735">
    <property type="term" value="F:structural constituent of ribosome"/>
    <property type="evidence" value="ECO:0007669"/>
    <property type="project" value="TreeGrafter"/>
</dbReference>
<feature type="compositionally biased region" description="Low complexity" evidence="5">
    <location>
        <begin position="30"/>
        <end position="40"/>
    </location>
</feature>
<reference evidence="6 7" key="1">
    <citation type="submission" date="2019-03" db="EMBL/GenBank/DDBJ databases">
        <title>Draft genome sequences of novel Actinobacteria.</title>
        <authorList>
            <person name="Sahin N."/>
            <person name="Ay H."/>
            <person name="Saygin H."/>
        </authorList>
    </citation>
    <scope>NUCLEOTIDE SEQUENCE [LARGE SCALE GENOMIC DNA]</scope>
    <source>
        <strain evidence="6 7">6K102</strain>
    </source>
</reference>
<evidence type="ECO:0000256" key="3">
    <source>
        <dbReference type="ARBA" id="ARBA00023004"/>
    </source>
</evidence>
<keyword evidence="4" id="KW-0411">Iron-sulfur</keyword>
<proteinExistence type="predicted"/>
<organism evidence="6 7">
    <name type="scientific">Nonomuraea mesophila</name>
    <dbReference type="NCBI Taxonomy" id="2530382"/>
    <lineage>
        <taxon>Bacteria</taxon>
        <taxon>Bacillati</taxon>
        <taxon>Actinomycetota</taxon>
        <taxon>Actinomycetes</taxon>
        <taxon>Streptosporangiales</taxon>
        <taxon>Streptosporangiaceae</taxon>
        <taxon>Nonomuraea</taxon>
    </lineage>
</organism>
<gene>
    <name evidence="6" type="ORF">E1295_46515</name>
</gene>
<dbReference type="GO" id="GO:0046872">
    <property type="term" value="F:metal ion binding"/>
    <property type="evidence" value="ECO:0007669"/>
    <property type="project" value="UniProtKB-KW"/>
</dbReference>
<evidence type="ECO:0000256" key="4">
    <source>
        <dbReference type="ARBA" id="ARBA00023014"/>
    </source>
</evidence>
<dbReference type="InterPro" id="IPR052571">
    <property type="entry name" value="Mt_RNA_Methyltransferase"/>
</dbReference>
<dbReference type="SUPFAM" id="SSF53335">
    <property type="entry name" value="S-adenosyl-L-methionine-dependent methyltransferases"/>
    <property type="match status" value="1"/>
</dbReference>
<dbReference type="GO" id="GO:0015935">
    <property type="term" value="C:small ribosomal subunit"/>
    <property type="evidence" value="ECO:0007669"/>
    <property type="project" value="TreeGrafter"/>
</dbReference>
<feature type="compositionally biased region" description="Basic residues" evidence="5">
    <location>
        <begin position="69"/>
        <end position="79"/>
    </location>
</feature>
<dbReference type="PANTHER" id="PTHR13184:SF5">
    <property type="entry name" value="METHYLTRANSFERASE-LIKE PROTEIN 17, MITOCHONDRIAL"/>
    <property type="match status" value="1"/>
</dbReference>
<keyword evidence="7" id="KW-1185">Reference proteome</keyword>
<dbReference type="EMBL" id="SMLD01000289">
    <property type="protein sequence ID" value="TDE22053.1"/>
    <property type="molecule type" value="Genomic_DNA"/>
</dbReference>
<protein>
    <submittedName>
        <fullName evidence="6">rRNA methyltransferase</fullName>
    </submittedName>
</protein>
<sequence length="413" mass="44818">MRCASPAGTRPPDPVRRLRLLAWSGRTRTRPFSSRPRSSFACPQLRASRRGFQPSLRRRPRHPSGLLPARHRPGPRIRRGGGAVSGALLPRELRAGLDRELARYPARDLAEAAARLSERYRAGAGGVHLRGETDVAAYAAVRMPATYAATAAALHRAAVPGFLPRRHLDVGGGTGAAIWAAAGAWPSIKEVTVVERDPHAIDLGRRLARASPALRGTTWRRASAGPGLDRPAADLVTMAYALGELPPEQRPAALRWLAADAAMVVIVEPGTPAGYATIAAAREVLAAHGLSIVAPCPHDGPCPIRQGEDWCHFSVRLPRSALHRRVKAGTLGFEDERFSYVAATTMRWPRAGARVLRHPGRRKGMVSLRVCTDEESVRDVTVSRRQGELYRLARDTGWGDAWPRTGEEGDEPP</sequence>
<evidence type="ECO:0000256" key="1">
    <source>
        <dbReference type="ARBA" id="ARBA00022723"/>
    </source>
</evidence>
<name>A0A4V2Z5B2_9ACTN</name>
<dbReference type="InterPro" id="IPR015324">
    <property type="entry name" value="Ribosomal_Rsm22-like"/>
</dbReference>
<feature type="region of interest" description="Disordered" evidence="5">
    <location>
        <begin position="27"/>
        <end position="83"/>
    </location>
</feature>
<dbReference type="GO" id="GO:0008168">
    <property type="term" value="F:methyltransferase activity"/>
    <property type="evidence" value="ECO:0007669"/>
    <property type="project" value="UniProtKB-KW"/>
</dbReference>
<evidence type="ECO:0000256" key="2">
    <source>
        <dbReference type="ARBA" id="ARBA00022946"/>
    </source>
</evidence>
<evidence type="ECO:0000313" key="7">
    <source>
        <dbReference type="Proteomes" id="UP000295136"/>
    </source>
</evidence>
<keyword evidence="3" id="KW-0408">Iron</keyword>
<comment type="caution">
    <text evidence="6">The sequence shown here is derived from an EMBL/GenBank/DDBJ whole genome shotgun (WGS) entry which is preliminary data.</text>
</comment>
<evidence type="ECO:0000256" key="5">
    <source>
        <dbReference type="SAM" id="MobiDB-lite"/>
    </source>
</evidence>
<dbReference type="Gene3D" id="3.40.50.150">
    <property type="entry name" value="Vaccinia Virus protein VP39"/>
    <property type="match status" value="1"/>
</dbReference>
<keyword evidence="2" id="KW-0809">Transit peptide</keyword>
<dbReference type="Pfam" id="PF09243">
    <property type="entry name" value="Rsm22"/>
    <property type="match status" value="1"/>
</dbReference>
<dbReference type="AlphaFoldDB" id="A0A4V2Z5B2"/>
<accession>A0A4V2Z5B2</accession>
<keyword evidence="6" id="KW-0808">Transferase</keyword>
<dbReference type="GO" id="GO:0051536">
    <property type="term" value="F:iron-sulfur cluster binding"/>
    <property type="evidence" value="ECO:0007669"/>
    <property type="project" value="UniProtKB-KW"/>
</dbReference>
<keyword evidence="6" id="KW-0489">Methyltransferase</keyword>
<evidence type="ECO:0000313" key="6">
    <source>
        <dbReference type="EMBL" id="TDE22053.1"/>
    </source>
</evidence>
<dbReference type="InterPro" id="IPR029063">
    <property type="entry name" value="SAM-dependent_MTases_sf"/>
</dbReference>
<dbReference type="GO" id="GO:0006412">
    <property type="term" value="P:translation"/>
    <property type="evidence" value="ECO:0007669"/>
    <property type="project" value="InterPro"/>
</dbReference>
<dbReference type="PANTHER" id="PTHR13184">
    <property type="entry name" value="37S RIBOSOMAL PROTEIN S22"/>
    <property type="match status" value="1"/>
</dbReference>
<dbReference type="GO" id="GO:0032259">
    <property type="term" value="P:methylation"/>
    <property type="evidence" value="ECO:0007669"/>
    <property type="project" value="UniProtKB-KW"/>
</dbReference>
<dbReference type="Proteomes" id="UP000295136">
    <property type="component" value="Unassembled WGS sequence"/>
</dbReference>